<sequence length="149" mass="18054">MDENEFWNIISMFNWKYEGDEDKVLNSAINYLSEKSNEDIYRFHDILSRLLYDLDGIEYAQNIGTYSYKNKNSYFSVDWFLYTRCVVVANGRDYYYNVINNPKEMPKDIEFEALLYIAHEAYEKKNNNEFDYISEYNFETFSNKGKWVQ</sequence>
<dbReference type="Pfam" id="PF14024">
    <property type="entry name" value="DUF4240"/>
    <property type="match status" value="1"/>
</dbReference>
<reference evidence="2 3" key="1">
    <citation type="submission" date="2020-07" db="EMBL/GenBank/DDBJ databases">
        <title>Vallitalea guaymasensis genome.</title>
        <authorList>
            <person name="Postec A."/>
        </authorList>
    </citation>
    <scope>NUCLEOTIDE SEQUENCE [LARGE SCALE GENOMIC DNA]</scope>
    <source>
        <strain evidence="2 3">Ra1766G1</strain>
    </source>
</reference>
<dbReference type="KEGG" id="vgu:HYG85_06320"/>
<gene>
    <name evidence="2" type="ORF">HYG85_06320</name>
</gene>
<dbReference type="Proteomes" id="UP000677305">
    <property type="component" value="Chromosome"/>
</dbReference>
<evidence type="ECO:0000259" key="1">
    <source>
        <dbReference type="Pfam" id="PF14024"/>
    </source>
</evidence>
<dbReference type="EMBL" id="CP058561">
    <property type="protein sequence ID" value="QUH31940.1"/>
    <property type="molecule type" value="Genomic_DNA"/>
</dbReference>
<dbReference type="InterPro" id="IPR025334">
    <property type="entry name" value="DUF4240"/>
</dbReference>
<evidence type="ECO:0000313" key="3">
    <source>
        <dbReference type="Proteomes" id="UP000677305"/>
    </source>
</evidence>
<proteinExistence type="predicted"/>
<organism evidence="2 3">
    <name type="scientific">Vallitalea guaymasensis</name>
    <dbReference type="NCBI Taxonomy" id="1185412"/>
    <lineage>
        <taxon>Bacteria</taxon>
        <taxon>Bacillati</taxon>
        <taxon>Bacillota</taxon>
        <taxon>Clostridia</taxon>
        <taxon>Lachnospirales</taxon>
        <taxon>Vallitaleaceae</taxon>
        <taxon>Vallitalea</taxon>
    </lineage>
</organism>
<protein>
    <submittedName>
        <fullName evidence="2">DUF4240 domain-containing protein</fullName>
    </submittedName>
</protein>
<name>A0A8J8MG24_9FIRM</name>
<keyword evidence="3" id="KW-1185">Reference proteome</keyword>
<evidence type="ECO:0000313" key="2">
    <source>
        <dbReference type="EMBL" id="QUH31940.1"/>
    </source>
</evidence>
<feature type="domain" description="DUF4240" evidence="1">
    <location>
        <begin position="1"/>
        <end position="124"/>
    </location>
</feature>
<dbReference type="AlphaFoldDB" id="A0A8J8MG24"/>
<accession>A0A8J8MG24</accession>